<feature type="domain" description="FAD/NAD(P)-binding" evidence="11">
    <location>
        <begin position="74"/>
        <end position="265"/>
    </location>
</feature>
<comment type="similarity">
    <text evidence="2">Belongs to the NADH dehydrogenase family.</text>
</comment>
<dbReference type="EC" id="1.6.5.9" evidence="3"/>
<evidence type="ECO:0000256" key="5">
    <source>
        <dbReference type="ARBA" id="ARBA00022792"/>
    </source>
</evidence>
<evidence type="ECO:0000256" key="6">
    <source>
        <dbReference type="ARBA" id="ARBA00022827"/>
    </source>
</evidence>
<keyword evidence="7" id="KW-0560">Oxidoreductase</keyword>
<dbReference type="InterPro" id="IPR023753">
    <property type="entry name" value="FAD/NAD-binding_dom"/>
</dbReference>
<dbReference type="InterPro" id="IPR036188">
    <property type="entry name" value="FAD/NAD-bd_sf"/>
</dbReference>
<dbReference type="Proteomes" id="UP001419268">
    <property type="component" value="Unassembled WGS sequence"/>
</dbReference>
<evidence type="ECO:0000313" key="13">
    <source>
        <dbReference type="Proteomes" id="UP001419268"/>
    </source>
</evidence>
<dbReference type="GO" id="GO:0005743">
    <property type="term" value="C:mitochondrial inner membrane"/>
    <property type="evidence" value="ECO:0007669"/>
    <property type="project" value="UniProtKB-SubCell"/>
</dbReference>
<keyword evidence="13" id="KW-1185">Reference proteome</keyword>
<dbReference type="PANTHER" id="PTHR43706">
    <property type="entry name" value="NADH DEHYDROGENASE"/>
    <property type="match status" value="1"/>
</dbReference>
<sequence>MRGFSFFERASRAFKQYPSLSKVLVLVSVSGVGLVAYSDSSSPHVTQAASEGDRKKKKVVVLGTGWAGTNFLKNIKNGEIRFLEAECFKIDPTSKKVHCRSTQETDFEGKEEFIVDYDYLVVAMGARSNTFNTPGVVENCHFLKEIEDAQNIRRSVIDCFERANLPCLSDEERKKHLHFVVVGGGPTEASYQGIPKILKVLPCRFDKRITSFAEEKFQRDGINVKLGSMVVKVTDKDISTKERSNGQISSVPYGMVVWSTGIGTRRLSRNLCSKLVRYPTSGTLFEEQRDEKHCGSSESCGSNGADELDIEKFKTILSQVDTQMKILPATAQVASQEANI</sequence>
<evidence type="ECO:0000313" key="12">
    <source>
        <dbReference type="EMBL" id="KAK9089483.1"/>
    </source>
</evidence>
<evidence type="ECO:0000256" key="7">
    <source>
        <dbReference type="ARBA" id="ARBA00023002"/>
    </source>
</evidence>
<dbReference type="SUPFAM" id="SSF51905">
    <property type="entry name" value="FAD/NAD(P)-binding domain"/>
    <property type="match status" value="2"/>
</dbReference>
<keyword evidence="5" id="KW-0472">Membrane</keyword>
<protein>
    <recommendedName>
        <fullName evidence="3">NADH:ubiquinone reductase (non-electrogenic)</fullName>
        <ecNumber evidence="3">1.6.5.9</ecNumber>
    </recommendedName>
</protein>
<proteinExistence type="inferred from homology"/>
<dbReference type="InterPro" id="IPR045024">
    <property type="entry name" value="NDH-2"/>
</dbReference>
<reference evidence="12 13" key="1">
    <citation type="submission" date="2024-01" db="EMBL/GenBank/DDBJ databases">
        <title>Genome assemblies of Stephania.</title>
        <authorList>
            <person name="Yang L."/>
        </authorList>
    </citation>
    <scope>NUCLEOTIDE SEQUENCE [LARGE SCALE GENOMIC DNA]</scope>
    <source>
        <strain evidence="12">JXDWG</strain>
        <tissue evidence="12">Leaf</tissue>
    </source>
</reference>
<dbReference type="EMBL" id="JBBNAG010000012">
    <property type="protein sequence ID" value="KAK9089483.1"/>
    <property type="molecule type" value="Genomic_DNA"/>
</dbReference>
<evidence type="ECO:0000256" key="3">
    <source>
        <dbReference type="ARBA" id="ARBA00012637"/>
    </source>
</evidence>
<keyword evidence="5" id="KW-0999">Mitochondrion inner membrane</keyword>
<comment type="caution">
    <text evidence="12">The sequence shown here is derived from an EMBL/GenBank/DDBJ whole genome shotgun (WGS) entry which is preliminary data.</text>
</comment>
<dbReference type="Pfam" id="PF07992">
    <property type="entry name" value="Pyr_redox_2"/>
    <property type="match status" value="1"/>
</dbReference>
<dbReference type="GO" id="GO:0050136">
    <property type="term" value="F:NADH dehydrogenase (quinone) (non-electrogenic) activity"/>
    <property type="evidence" value="ECO:0007669"/>
    <property type="project" value="UniProtKB-EC"/>
</dbReference>
<accession>A0AAP0EHI0</accession>
<dbReference type="AlphaFoldDB" id="A0AAP0EHI0"/>
<keyword evidence="5" id="KW-0496">Mitochondrion</keyword>
<evidence type="ECO:0000256" key="9">
    <source>
        <dbReference type="ARBA" id="ARBA00047599"/>
    </source>
</evidence>
<evidence type="ECO:0000259" key="11">
    <source>
        <dbReference type="Pfam" id="PF07992"/>
    </source>
</evidence>
<dbReference type="PANTHER" id="PTHR43706:SF47">
    <property type="entry name" value="EXTERNAL NADH-UBIQUINONE OXIDOREDUCTASE 1, MITOCHONDRIAL-RELATED"/>
    <property type="match status" value="1"/>
</dbReference>
<keyword evidence="8" id="KW-0520">NAD</keyword>
<keyword evidence="6" id="KW-0274">FAD</keyword>
<evidence type="ECO:0000256" key="10">
    <source>
        <dbReference type="ARBA" id="ARBA00049010"/>
    </source>
</evidence>
<comment type="catalytic activity">
    <reaction evidence="10">
        <text>a ubiquinone + NADH + H(+) = a ubiquinol + NAD(+)</text>
        <dbReference type="Rhea" id="RHEA:23152"/>
        <dbReference type="Rhea" id="RHEA-COMP:9565"/>
        <dbReference type="Rhea" id="RHEA-COMP:9566"/>
        <dbReference type="ChEBI" id="CHEBI:15378"/>
        <dbReference type="ChEBI" id="CHEBI:16389"/>
        <dbReference type="ChEBI" id="CHEBI:17976"/>
        <dbReference type="ChEBI" id="CHEBI:57540"/>
        <dbReference type="ChEBI" id="CHEBI:57945"/>
    </reaction>
</comment>
<evidence type="ECO:0000256" key="4">
    <source>
        <dbReference type="ARBA" id="ARBA00022630"/>
    </source>
</evidence>
<comment type="catalytic activity">
    <reaction evidence="9">
        <text>a quinone + NADH + H(+) = a quinol + NAD(+)</text>
        <dbReference type="Rhea" id="RHEA:46160"/>
        <dbReference type="ChEBI" id="CHEBI:15378"/>
        <dbReference type="ChEBI" id="CHEBI:24646"/>
        <dbReference type="ChEBI" id="CHEBI:57540"/>
        <dbReference type="ChEBI" id="CHEBI:57945"/>
        <dbReference type="ChEBI" id="CHEBI:132124"/>
        <dbReference type="EC" id="1.6.5.9"/>
    </reaction>
</comment>
<gene>
    <name evidence="12" type="ORF">Scep_028565</name>
</gene>
<dbReference type="Gene3D" id="3.50.50.100">
    <property type="match status" value="2"/>
</dbReference>
<name>A0AAP0EHI0_9MAGN</name>
<keyword evidence="4" id="KW-0285">Flavoprotein</keyword>
<evidence type="ECO:0000256" key="8">
    <source>
        <dbReference type="ARBA" id="ARBA00023027"/>
    </source>
</evidence>
<evidence type="ECO:0000256" key="2">
    <source>
        <dbReference type="ARBA" id="ARBA00005272"/>
    </source>
</evidence>
<organism evidence="12 13">
    <name type="scientific">Stephania cephalantha</name>
    <dbReference type="NCBI Taxonomy" id="152367"/>
    <lineage>
        <taxon>Eukaryota</taxon>
        <taxon>Viridiplantae</taxon>
        <taxon>Streptophyta</taxon>
        <taxon>Embryophyta</taxon>
        <taxon>Tracheophyta</taxon>
        <taxon>Spermatophyta</taxon>
        <taxon>Magnoliopsida</taxon>
        <taxon>Ranunculales</taxon>
        <taxon>Menispermaceae</taxon>
        <taxon>Menispermoideae</taxon>
        <taxon>Cissampelideae</taxon>
        <taxon>Stephania</taxon>
    </lineage>
</organism>
<evidence type="ECO:0000256" key="1">
    <source>
        <dbReference type="ARBA" id="ARBA00004637"/>
    </source>
</evidence>
<comment type="subcellular location">
    <subcellularLocation>
        <location evidence="1">Mitochondrion inner membrane</location>
        <topology evidence="1">Peripheral membrane protein</topology>
    </subcellularLocation>
</comment>